<dbReference type="AlphaFoldDB" id="A0A8D4UV12"/>
<evidence type="ECO:0000313" key="3">
    <source>
        <dbReference type="Proteomes" id="UP000320585"/>
    </source>
</evidence>
<dbReference type="GO" id="GO:0071111">
    <property type="term" value="F:cyclic-guanylate-specific phosphodiesterase activity"/>
    <property type="evidence" value="ECO:0007669"/>
    <property type="project" value="InterPro"/>
</dbReference>
<dbReference type="Gene3D" id="3.20.20.450">
    <property type="entry name" value="EAL domain"/>
    <property type="match status" value="1"/>
</dbReference>
<gene>
    <name evidence="2" type="ORF">Dia5BBH33_13590</name>
</gene>
<evidence type="ECO:0000313" key="2">
    <source>
        <dbReference type="EMBL" id="BBK25424.1"/>
    </source>
</evidence>
<organism evidence="2 3">
    <name type="scientific">Dialister hominis</name>
    <dbReference type="NCBI Taxonomy" id="2582419"/>
    <lineage>
        <taxon>Bacteria</taxon>
        <taxon>Bacillati</taxon>
        <taxon>Bacillota</taxon>
        <taxon>Negativicutes</taxon>
        <taxon>Veillonellales</taxon>
        <taxon>Veillonellaceae</taxon>
        <taxon>Dialister</taxon>
    </lineage>
</organism>
<dbReference type="CDD" id="cd01948">
    <property type="entry name" value="EAL"/>
    <property type="match status" value="1"/>
</dbReference>
<dbReference type="SUPFAM" id="SSF141868">
    <property type="entry name" value="EAL domain-like"/>
    <property type="match status" value="1"/>
</dbReference>
<dbReference type="PROSITE" id="PS50883">
    <property type="entry name" value="EAL"/>
    <property type="match status" value="1"/>
</dbReference>
<dbReference type="Pfam" id="PF00563">
    <property type="entry name" value="EAL"/>
    <property type="match status" value="1"/>
</dbReference>
<dbReference type="InterPro" id="IPR035919">
    <property type="entry name" value="EAL_sf"/>
</dbReference>
<feature type="domain" description="EAL" evidence="1">
    <location>
        <begin position="1"/>
        <end position="153"/>
    </location>
</feature>
<keyword evidence="3" id="KW-1185">Reference proteome</keyword>
<dbReference type="RefSeq" id="WP_162501771.1">
    <property type="nucleotide sequence ID" value="NZ_AP019697.1"/>
</dbReference>
<dbReference type="GeneID" id="92716588"/>
<accession>A0A8D4UV12</accession>
<dbReference type="Proteomes" id="UP000320585">
    <property type="component" value="Chromosome"/>
</dbReference>
<proteinExistence type="predicted"/>
<dbReference type="PANTHER" id="PTHR33121:SF70">
    <property type="entry name" value="SIGNALING PROTEIN YKOW"/>
    <property type="match status" value="1"/>
</dbReference>
<dbReference type="PANTHER" id="PTHR33121">
    <property type="entry name" value="CYCLIC DI-GMP PHOSPHODIESTERASE PDEF"/>
    <property type="match status" value="1"/>
</dbReference>
<name>A0A8D4UV12_9FIRM</name>
<reference evidence="3" key="1">
    <citation type="submission" date="2019-05" db="EMBL/GenBank/DDBJ databases">
        <title>Complete genome sequencing of Dialister sp. strain 5BBH33.</title>
        <authorList>
            <person name="Sakamoto M."/>
            <person name="Murakami T."/>
            <person name="Mori H."/>
        </authorList>
    </citation>
    <scope>NUCLEOTIDE SEQUENCE [LARGE SCALE GENOMIC DNA]</scope>
    <source>
        <strain evidence="3">5BBH33</strain>
    </source>
</reference>
<dbReference type="KEGG" id="dho:Dia5BBH33_13590"/>
<sequence>MQCLRRCLAERLNDIRENYGVPVSTVRLELTEQGALNSAGFKQVGLLKNMGFDLALDDYGTGFSNASRMKDIPFEEIKIDVSLVRGHFAHPDSYLPNLIQSMHRMGFKVVAEGVETKEMVDGLKRMGCDYFQGFYYSKPVSMQDFLKKYSLKEEKREVFTPSERAYEETERYGSVFAATLSDNSR</sequence>
<dbReference type="InterPro" id="IPR050706">
    <property type="entry name" value="Cyclic-di-GMP_PDE-like"/>
</dbReference>
<dbReference type="EMBL" id="AP019697">
    <property type="protein sequence ID" value="BBK25424.1"/>
    <property type="molecule type" value="Genomic_DNA"/>
</dbReference>
<dbReference type="SMART" id="SM00052">
    <property type="entry name" value="EAL"/>
    <property type="match status" value="1"/>
</dbReference>
<dbReference type="InterPro" id="IPR001633">
    <property type="entry name" value="EAL_dom"/>
</dbReference>
<evidence type="ECO:0000259" key="1">
    <source>
        <dbReference type="PROSITE" id="PS50883"/>
    </source>
</evidence>
<protein>
    <recommendedName>
        <fullName evidence="1">EAL domain-containing protein</fullName>
    </recommendedName>
</protein>